<dbReference type="STRING" id="1849047.A0A3D8QNR6"/>
<dbReference type="Gene3D" id="3.50.50.100">
    <property type="match status" value="1"/>
</dbReference>
<protein>
    <submittedName>
        <fullName evidence="2">Putative amid-like nadh</fullName>
    </submittedName>
</protein>
<sequence>MTIPALKNIVIVGGSYVGVNAAQQLAAAFTGRFRVMLIEKNSHFQHLFAFPRFAVATGVDTHRAFIPYVPGTFAACPPGSGTVIQARVSELTKSAVQLDRKVLLDGLLTDSIPYSFLVIATGTKLTPPSSLPGSEKLEGVAYLQKHAQLVKRSSKIVVIGGGAVGVQTATDIKELYPEKSVTLVHSRQNVMNKFHPKLHEIIQERCAELGIDMKLGSRVKVPSDGYPTDGSNFNVELEDGSSVPADLAIICTGMTPQSSILKAISPESIDASGFIRTQKTLQISAPEHPNIFAIGDVADTGAHKAARPGGRQAAIVTSNIQHLLKEEPLENYDGIDPPAIHLTLGIIKSIVFGNPKPGSSDEPMIKDKDDGQLDMNIHGVWTRRGGGSDSML</sequence>
<comment type="caution">
    <text evidence="2">The sequence shown here is derived from an EMBL/GenBank/DDBJ whole genome shotgun (WGS) entry which is preliminary data.</text>
</comment>
<dbReference type="EMBL" id="PDLM01000013">
    <property type="protein sequence ID" value="RDW63318.1"/>
    <property type="molecule type" value="Genomic_DNA"/>
</dbReference>
<dbReference type="AlphaFoldDB" id="A0A3D8QNR6"/>
<dbReference type="InterPro" id="IPR036188">
    <property type="entry name" value="FAD/NAD-bd_sf"/>
</dbReference>
<dbReference type="PRINTS" id="PR00368">
    <property type="entry name" value="FADPNR"/>
</dbReference>
<dbReference type="GO" id="GO:0050660">
    <property type="term" value="F:flavin adenine dinucleotide binding"/>
    <property type="evidence" value="ECO:0007669"/>
    <property type="project" value="TreeGrafter"/>
</dbReference>
<gene>
    <name evidence="2" type="ORF">BP6252_10863</name>
</gene>
<dbReference type="OrthoDB" id="202203at2759"/>
<dbReference type="PANTHER" id="PTHR43735">
    <property type="entry name" value="APOPTOSIS-INDUCING FACTOR 1"/>
    <property type="match status" value="1"/>
</dbReference>
<evidence type="ECO:0000313" key="2">
    <source>
        <dbReference type="EMBL" id="RDW63318.1"/>
    </source>
</evidence>
<dbReference type="GO" id="GO:0004174">
    <property type="term" value="F:electron-transferring-flavoprotein dehydrogenase activity"/>
    <property type="evidence" value="ECO:0007669"/>
    <property type="project" value="TreeGrafter"/>
</dbReference>
<accession>A0A3D8QNR6</accession>
<dbReference type="SUPFAM" id="SSF51905">
    <property type="entry name" value="FAD/NAD(P)-binding domain"/>
    <property type="match status" value="1"/>
</dbReference>
<evidence type="ECO:0000259" key="1">
    <source>
        <dbReference type="Pfam" id="PF07992"/>
    </source>
</evidence>
<dbReference type="PANTHER" id="PTHR43735:SF11">
    <property type="entry name" value="HYPOTHETICAL OXIDOREDUCTASE (EUROFUNG)"/>
    <property type="match status" value="1"/>
</dbReference>
<name>A0A3D8QNR6_9HELO</name>
<dbReference type="InterPro" id="IPR023753">
    <property type="entry name" value="FAD/NAD-binding_dom"/>
</dbReference>
<proteinExistence type="predicted"/>
<dbReference type="PRINTS" id="PR00411">
    <property type="entry name" value="PNDRDTASEI"/>
</dbReference>
<keyword evidence="3" id="KW-1185">Reference proteome</keyword>
<organism evidence="2 3">
    <name type="scientific">Coleophoma cylindrospora</name>
    <dbReference type="NCBI Taxonomy" id="1849047"/>
    <lineage>
        <taxon>Eukaryota</taxon>
        <taxon>Fungi</taxon>
        <taxon>Dikarya</taxon>
        <taxon>Ascomycota</taxon>
        <taxon>Pezizomycotina</taxon>
        <taxon>Leotiomycetes</taxon>
        <taxon>Helotiales</taxon>
        <taxon>Dermateaceae</taxon>
        <taxon>Coleophoma</taxon>
    </lineage>
</organism>
<reference evidence="2 3" key="1">
    <citation type="journal article" date="2018" name="IMA Fungus">
        <title>IMA Genome-F 9: Draft genome sequence of Annulohypoxylon stygium, Aspergillus mulundensis, Berkeleyomyces basicola (syn. Thielaviopsis basicola), Ceratocystis smalleyi, two Cercospora beticola strains, Coleophoma cylindrospora, Fusarium fracticaudum, Phialophora cf. hyalina, and Morchella septimelata.</title>
        <authorList>
            <person name="Wingfield B.D."/>
            <person name="Bills G.F."/>
            <person name="Dong Y."/>
            <person name="Huang W."/>
            <person name="Nel W.J."/>
            <person name="Swalarsk-Parry B.S."/>
            <person name="Vaghefi N."/>
            <person name="Wilken P.M."/>
            <person name="An Z."/>
            <person name="de Beer Z.W."/>
            <person name="De Vos L."/>
            <person name="Chen L."/>
            <person name="Duong T.A."/>
            <person name="Gao Y."/>
            <person name="Hammerbacher A."/>
            <person name="Kikkert J.R."/>
            <person name="Li Y."/>
            <person name="Li H."/>
            <person name="Li K."/>
            <person name="Li Q."/>
            <person name="Liu X."/>
            <person name="Ma X."/>
            <person name="Naidoo K."/>
            <person name="Pethybridge S.J."/>
            <person name="Sun J."/>
            <person name="Steenkamp E.T."/>
            <person name="van der Nest M.A."/>
            <person name="van Wyk S."/>
            <person name="Wingfield M.J."/>
            <person name="Xiong C."/>
            <person name="Yue Q."/>
            <person name="Zhang X."/>
        </authorList>
    </citation>
    <scope>NUCLEOTIDE SEQUENCE [LARGE SCALE GENOMIC DNA]</scope>
    <source>
        <strain evidence="2 3">BP6252</strain>
    </source>
</reference>
<feature type="domain" description="FAD/NAD(P)-binding" evidence="1">
    <location>
        <begin position="8"/>
        <end position="301"/>
    </location>
</feature>
<dbReference type="Pfam" id="PF07992">
    <property type="entry name" value="Pyr_redox_2"/>
    <property type="match status" value="1"/>
</dbReference>
<dbReference type="Proteomes" id="UP000256645">
    <property type="component" value="Unassembled WGS sequence"/>
</dbReference>
<evidence type="ECO:0000313" key="3">
    <source>
        <dbReference type="Proteomes" id="UP000256645"/>
    </source>
</evidence>
<dbReference type="GO" id="GO:0005737">
    <property type="term" value="C:cytoplasm"/>
    <property type="evidence" value="ECO:0007669"/>
    <property type="project" value="TreeGrafter"/>
</dbReference>